<evidence type="ECO:0000256" key="12">
    <source>
        <dbReference type="PIRSR" id="PIRSR602401-1"/>
    </source>
</evidence>
<dbReference type="InterPro" id="IPR002401">
    <property type="entry name" value="Cyt_P450_E_grp-I"/>
</dbReference>
<dbReference type="PROSITE" id="PS00086">
    <property type="entry name" value="CYTOCHROME_P450"/>
    <property type="match status" value="1"/>
</dbReference>
<evidence type="ECO:0000256" key="11">
    <source>
        <dbReference type="ARBA" id="ARBA00048198"/>
    </source>
</evidence>
<dbReference type="Pfam" id="PF00067">
    <property type="entry name" value="p450"/>
    <property type="match status" value="1"/>
</dbReference>
<dbReference type="PRINTS" id="PR00385">
    <property type="entry name" value="P450"/>
</dbReference>
<dbReference type="SMR" id="A0A2H4UXW3"/>
<evidence type="ECO:0000256" key="4">
    <source>
        <dbReference type="ARBA" id="ARBA00022617"/>
    </source>
</evidence>
<keyword evidence="5 12" id="KW-0479">Metal-binding</keyword>
<evidence type="ECO:0000256" key="6">
    <source>
        <dbReference type="ARBA" id="ARBA00023002"/>
    </source>
</evidence>
<evidence type="ECO:0000256" key="13">
    <source>
        <dbReference type="RuleBase" id="RU000461"/>
    </source>
</evidence>
<comment type="cofactor">
    <cofactor evidence="1 12">
        <name>heme</name>
        <dbReference type="ChEBI" id="CHEBI:30413"/>
    </cofactor>
</comment>
<evidence type="ECO:0000256" key="1">
    <source>
        <dbReference type="ARBA" id="ARBA00001971"/>
    </source>
</evidence>
<protein>
    <recommendedName>
        <fullName evidence="10">trans-cinnamate 4-monooxygenase</fullName>
        <ecNumber evidence="10">1.14.14.91</ecNumber>
    </recommendedName>
</protein>
<dbReference type="PRINTS" id="PR00463">
    <property type="entry name" value="EP450I"/>
</dbReference>
<dbReference type="GO" id="GO:0020037">
    <property type="term" value="F:heme binding"/>
    <property type="evidence" value="ECO:0007669"/>
    <property type="project" value="InterPro"/>
</dbReference>
<evidence type="ECO:0000256" key="2">
    <source>
        <dbReference type="ARBA" id="ARBA00004167"/>
    </source>
</evidence>
<dbReference type="SUPFAM" id="SSF48264">
    <property type="entry name" value="Cytochrome P450"/>
    <property type="match status" value="1"/>
</dbReference>
<feature type="binding site" description="axial binding residue" evidence="12">
    <location>
        <position position="447"/>
    </location>
    <ligand>
        <name>heme</name>
        <dbReference type="ChEBI" id="CHEBI:30413"/>
    </ligand>
    <ligandPart>
        <name>Fe</name>
        <dbReference type="ChEBI" id="CHEBI:18248"/>
    </ligandPart>
</feature>
<name>A0A2H4UXW3_IRIDM</name>
<sequence>MDVRLVEKALLGLFVAAVVATVVSKLRGKKLKLPPGPIPVPIFGNWLQVGDDLNHRNLTAFAKRFGEIFLLRMGQRNLVVVSSPDLAKEVLHTQGVEFGSRTRNVVFDIFTGKGQDMVFTVYGEHWRKMRRIMTVPFFTNKVVSQYRYGWEEEAMRVVEDVKADPMAASEGIVLRRRLQLMMYNNMYRIMFDRRFERMDDPLFERLKVLNGERSRLAQSFEYNYGDFIPILRPFLRGYLRICKEVKDRRLKLFKDYFVEERKKLASTKSVDNAGLKCAIDHILDAEKKGEINEDNVLYIVENINVAAIETTLWSIEWGIAELVNHPDIQQKLRNELDTVLGPGIQITEPDTQKLPYLQAVIKETLRLRMAIPLLVPHMNLHDAKLAGYDIPAESRILVNAWWLANNPAHWKNPEEFRPERFLQEEAKVEANGNDFRYVPFGVGRRSCPGIVLALPILGITIGRLVQNFELLPPPGQAKIDTSEKGGQFSLHILKHSTIVAKPRVF</sequence>
<evidence type="ECO:0000256" key="8">
    <source>
        <dbReference type="ARBA" id="ARBA00023033"/>
    </source>
</evidence>
<comment type="pathway">
    <text evidence="9">Phenylpropanoid metabolism; trans-4-coumarate biosynthesis; trans-4-coumarate from trans-cinnamate: step 1/1.</text>
</comment>
<dbReference type="InterPro" id="IPR001128">
    <property type="entry name" value="Cyt_P450"/>
</dbReference>
<evidence type="ECO:0000256" key="10">
    <source>
        <dbReference type="ARBA" id="ARBA00038946"/>
    </source>
</evidence>
<keyword evidence="7 12" id="KW-0408">Iron</keyword>
<dbReference type="GO" id="GO:0009808">
    <property type="term" value="P:lignin metabolic process"/>
    <property type="evidence" value="ECO:0007669"/>
    <property type="project" value="UniProtKB-ARBA"/>
</dbReference>
<evidence type="ECO:0000256" key="5">
    <source>
        <dbReference type="ARBA" id="ARBA00022723"/>
    </source>
</evidence>
<dbReference type="PANTHER" id="PTHR47948">
    <property type="entry name" value="TRANS-CINNAMATE 4-MONOOXYGENASE"/>
    <property type="match status" value="1"/>
</dbReference>
<evidence type="ECO:0000256" key="7">
    <source>
        <dbReference type="ARBA" id="ARBA00023004"/>
    </source>
</evidence>
<evidence type="ECO:0000313" key="14">
    <source>
        <dbReference type="EMBL" id="ATZ81761.1"/>
    </source>
</evidence>
<evidence type="ECO:0000256" key="3">
    <source>
        <dbReference type="ARBA" id="ARBA00010617"/>
    </source>
</evidence>
<dbReference type="CDD" id="cd11074">
    <property type="entry name" value="CYP73"/>
    <property type="match status" value="1"/>
</dbReference>
<dbReference type="InterPro" id="IPR036396">
    <property type="entry name" value="Cyt_P450_sf"/>
</dbReference>
<dbReference type="InterPro" id="IPR017972">
    <property type="entry name" value="Cyt_P450_CS"/>
</dbReference>
<dbReference type="FunFam" id="1.10.630.10:FF:000013">
    <property type="entry name" value="Trans-cinnamate 4-monooxygenase"/>
    <property type="match status" value="1"/>
</dbReference>
<accession>A0A2H4UXW3</accession>
<comment type="similarity">
    <text evidence="3 13">Belongs to the cytochrome P450 family.</text>
</comment>
<dbReference type="AlphaFoldDB" id="A0A2H4UXW3"/>
<keyword evidence="8 13" id="KW-0503">Monooxygenase</keyword>
<dbReference type="GO" id="GO:0016020">
    <property type="term" value="C:membrane"/>
    <property type="evidence" value="ECO:0007669"/>
    <property type="project" value="UniProtKB-SubCell"/>
</dbReference>
<keyword evidence="6 13" id="KW-0560">Oxidoreductase</keyword>
<dbReference type="PANTHER" id="PTHR47948:SF4">
    <property type="entry name" value="TRANS-CINNAMATE 4-MONOOXYGENASE"/>
    <property type="match status" value="1"/>
</dbReference>
<organism evidence="14">
    <name type="scientific">Iris domestica</name>
    <name type="common">Leopard lily</name>
    <name type="synonym">Belamcanda chinensis</name>
    <dbReference type="NCBI Taxonomy" id="58944"/>
    <lineage>
        <taxon>Eukaryota</taxon>
        <taxon>Viridiplantae</taxon>
        <taxon>Streptophyta</taxon>
        <taxon>Embryophyta</taxon>
        <taxon>Tracheophyta</taxon>
        <taxon>Spermatophyta</taxon>
        <taxon>Magnoliopsida</taxon>
        <taxon>Liliopsida</taxon>
        <taxon>Asparagales</taxon>
        <taxon>Iridaceae</taxon>
        <taxon>Iridoideae</taxon>
        <taxon>Irideae</taxon>
        <taxon>Iris</taxon>
    </lineage>
</organism>
<dbReference type="EMBL" id="MF979130">
    <property type="protein sequence ID" value="ATZ81761.1"/>
    <property type="molecule type" value="mRNA"/>
</dbReference>
<comment type="subcellular location">
    <subcellularLocation>
        <location evidence="2">Membrane</location>
        <topology evidence="2">Single-pass membrane protein</topology>
    </subcellularLocation>
</comment>
<proteinExistence type="evidence at transcript level"/>
<dbReference type="GO" id="GO:0005506">
    <property type="term" value="F:iron ion binding"/>
    <property type="evidence" value="ECO:0007669"/>
    <property type="project" value="InterPro"/>
</dbReference>
<dbReference type="Gene3D" id="1.10.630.10">
    <property type="entry name" value="Cytochrome P450"/>
    <property type="match status" value="1"/>
</dbReference>
<comment type="catalytic activity">
    <reaction evidence="11">
        <text>(E)-cinnamate + reduced [NADPH--hemoprotein reductase] + O2 = (E)-4-coumarate + oxidized [NADPH--hemoprotein reductase] + H2O + H(+)</text>
        <dbReference type="Rhea" id="RHEA:10608"/>
        <dbReference type="Rhea" id="RHEA-COMP:11964"/>
        <dbReference type="Rhea" id="RHEA-COMP:11965"/>
        <dbReference type="ChEBI" id="CHEBI:12876"/>
        <dbReference type="ChEBI" id="CHEBI:15377"/>
        <dbReference type="ChEBI" id="CHEBI:15378"/>
        <dbReference type="ChEBI" id="CHEBI:15379"/>
        <dbReference type="ChEBI" id="CHEBI:15669"/>
        <dbReference type="ChEBI" id="CHEBI:57618"/>
        <dbReference type="ChEBI" id="CHEBI:58210"/>
        <dbReference type="EC" id="1.14.14.91"/>
    </reaction>
</comment>
<keyword evidence="4 12" id="KW-0349">Heme</keyword>
<reference evidence="14" key="1">
    <citation type="submission" date="2017-09" db="EMBL/GenBank/DDBJ databases">
        <title>Genes involved in isoflavonoids biosynthesis in Belamcanda chinensis (L.) DC.</title>
        <authorList>
            <person name="Tian M."/>
            <person name="Qin M."/>
            <person name="Zhang X."/>
        </authorList>
    </citation>
    <scope>NUCLEOTIDE SEQUENCE</scope>
</reference>
<dbReference type="GO" id="GO:0016710">
    <property type="term" value="F:trans-cinnamate 4-monooxygenase activity"/>
    <property type="evidence" value="ECO:0007669"/>
    <property type="project" value="UniProtKB-EC"/>
</dbReference>
<dbReference type="EC" id="1.14.14.91" evidence="10"/>
<evidence type="ECO:0000256" key="9">
    <source>
        <dbReference type="ARBA" id="ARBA00037893"/>
    </source>
</evidence>